<dbReference type="OrthoDB" id="5621159at2"/>
<evidence type="ECO:0000313" key="3">
    <source>
        <dbReference type="Proteomes" id="UP000318578"/>
    </source>
</evidence>
<dbReference type="Pfam" id="PF00092">
    <property type="entry name" value="VWA"/>
    <property type="match status" value="1"/>
</dbReference>
<dbReference type="Proteomes" id="UP000318578">
    <property type="component" value="Unassembled WGS sequence"/>
</dbReference>
<dbReference type="InterPro" id="IPR002035">
    <property type="entry name" value="VWF_A"/>
</dbReference>
<dbReference type="EMBL" id="VJZA01000159">
    <property type="protein sequence ID" value="TVT13651.1"/>
    <property type="molecule type" value="Genomic_DNA"/>
</dbReference>
<organism evidence="2 3">
    <name type="scientific">Amycolatopsis acidiphila</name>
    <dbReference type="NCBI Taxonomy" id="715473"/>
    <lineage>
        <taxon>Bacteria</taxon>
        <taxon>Bacillati</taxon>
        <taxon>Actinomycetota</taxon>
        <taxon>Actinomycetes</taxon>
        <taxon>Pseudonocardiales</taxon>
        <taxon>Pseudonocardiaceae</taxon>
        <taxon>Amycolatopsis</taxon>
    </lineage>
</organism>
<comment type="caution">
    <text evidence="2">The sequence shown here is derived from an EMBL/GenBank/DDBJ whole genome shotgun (WGS) entry which is preliminary data.</text>
</comment>
<dbReference type="Gene3D" id="3.40.50.410">
    <property type="entry name" value="von Willebrand factor, type A domain"/>
    <property type="match status" value="1"/>
</dbReference>
<dbReference type="InterPro" id="IPR036465">
    <property type="entry name" value="vWFA_dom_sf"/>
</dbReference>
<gene>
    <name evidence="2" type="ORF">FNH06_38845</name>
</gene>
<dbReference type="Pfam" id="PF13531">
    <property type="entry name" value="SBP_bac_11"/>
    <property type="match status" value="1"/>
</dbReference>
<proteinExistence type="predicted"/>
<dbReference type="SMART" id="SM00327">
    <property type="entry name" value="VWA"/>
    <property type="match status" value="1"/>
</dbReference>
<evidence type="ECO:0000259" key="1">
    <source>
        <dbReference type="PROSITE" id="PS50234"/>
    </source>
</evidence>
<accession>A0A557ZNR9</accession>
<keyword evidence="3" id="KW-1185">Reference proteome</keyword>
<dbReference type="PROSITE" id="PS50234">
    <property type="entry name" value="VWFA"/>
    <property type="match status" value="1"/>
</dbReference>
<sequence length="541" mass="56024">MIATAAVVALGTAGWITFDVAGEDPGCPGQDVIRVAAAPEIAAVVDRVGRGVADGECFRFEVEDRDPAAVASSLAVADGTRRPDVWIPDSTLRLRRAKAAGAADVPESGSPVANSPVVFAMTEDAAKSLGWPGKTPTWQELLASGVSVGLPDPGSDPVGVSTLFGIAKALPPGPAAAPAFAAAIRRLAPNTLPGVDDLYARLPGAGSSKQPISAFPASETSVLRYNARSGVAATPDQLVAIYPPQPVPSLDYPFAVLGDAGQAQQQAAEKLLRALLAPDGQAALAAVGVRTPDGRMLFGHTADSHVRGGAQPLAALPPEQVLDDVLSQWAKVNTSSRARVLIDVSGSMNAVVPDSGGRTRMELTAEAAARALDLFRPTSETSTWVFATNLDGDRDYREVLPMAQVGAQLATGAAQKLRDLRATPDGQTGLYDTVLAAYQQARQDWQAGRLNLVILMTDGRNEDPHGITRDQLLAGLRSLQDPRRPLPIIGIGMGGDIDVPELDAITGATGGKTFVAPDPARISDVFYGALAGLSCPTPGCA</sequence>
<feature type="domain" description="VWFA" evidence="1">
    <location>
        <begin position="337"/>
        <end position="530"/>
    </location>
</feature>
<dbReference type="SUPFAM" id="SSF53300">
    <property type="entry name" value="vWA-like"/>
    <property type="match status" value="1"/>
</dbReference>
<name>A0A557ZNR9_9PSEU</name>
<dbReference type="SUPFAM" id="SSF53850">
    <property type="entry name" value="Periplasmic binding protein-like II"/>
    <property type="match status" value="1"/>
</dbReference>
<reference evidence="2 3" key="1">
    <citation type="submission" date="2019-07" db="EMBL/GenBank/DDBJ databases">
        <title>New species of Amycolatopsis and Streptomyces.</title>
        <authorList>
            <person name="Duangmal K."/>
            <person name="Teo W.F.A."/>
            <person name="Lipun K."/>
        </authorList>
    </citation>
    <scope>NUCLEOTIDE SEQUENCE [LARGE SCALE GENOMIC DNA]</scope>
    <source>
        <strain evidence="2 3">JCM 30562</strain>
    </source>
</reference>
<protein>
    <submittedName>
        <fullName evidence="2">VWA domain-containing protein</fullName>
    </submittedName>
</protein>
<evidence type="ECO:0000313" key="2">
    <source>
        <dbReference type="EMBL" id="TVT13651.1"/>
    </source>
</evidence>
<dbReference type="AlphaFoldDB" id="A0A557ZNR9"/>